<reference evidence="1 2" key="1">
    <citation type="submission" date="2019-03" db="EMBL/GenBank/DDBJ databases">
        <title>Single cell metagenomics reveals metabolic interactions within the superorganism composed of flagellate Streblomastix strix and complex community of Bacteroidetes bacteria on its surface.</title>
        <authorList>
            <person name="Treitli S.C."/>
            <person name="Kolisko M."/>
            <person name="Husnik F."/>
            <person name="Keeling P."/>
            <person name="Hampl V."/>
        </authorList>
    </citation>
    <scope>NUCLEOTIDE SEQUENCE [LARGE SCALE GENOMIC DNA]</scope>
    <source>
        <strain evidence="1">ST1C</strain>
    </source>
</reference>
<evidence type="ECO:0000313" key="1">
    <source>
        <dbReference type="EMBL" id="KAA6371424.1"/>
    </source>
</evidence>
<dbReference type="EMBL" id="SNRW01014476">
    <property type="protein sequence ID" value="KAA6371424.1"/>
    <property type="molecule type" value="Genomic_DNA"/>
</dbReference>
<gene>
    <name evidence="1" type="ORF">EZS28_033049</name>
</gene>
<name>A0A5J4UMH1_9EUKA</name>
<accession>A0A5J4UMH1</accession>
<organism evidence="1 2">
    <name type="scientific">Streblomastix strix</name>
    <dbReference type="NCBI Taxonomy" id="222440"/>
    <lineage>
        <taxon>Eukaryota</taxon>
        <taxon>Metamonada</taxon>
        <taxon>Preaxostyla</taxon>
        <taxon>Oxymonadida</taxon>
        <taxon>Streblomastigidae</taxon>
        <taxon>Streblomastix</taxon>
    </lineage>
</organism>
<protein>
    <submittedName>
        <fullName evidence="1">Uncharacterized protein</fullName>
    </submittedName>
</protein>
<evidence type="ECO:0000313" key="2">
    <source>
        <dbReference type="Proteomes" id="UP000324800"/>
    </source>
</evidence>
<sequence length="124" mass="14607">MFRSIGYITCVIWPGNVISVTLPPTIKYYTEYRRPGEIVLTLLLFFLNDQIRGISLYASFTLCANMMVHNCDSLKTKFFLQLFLRCLEQEMAIDLCRHMDPNAIFYNLQQLHLTNMRMKSITRQ</sequence>
<dbReference type="Proteomes" id="UP000324800">
    <property type="component" value="Unassembled WGS sequence"/>
</dbReference>
<dbReference type="AlphaFoldDB" id="A0A5J4UMH1"/>
<comment type="caution">
    <text evidence="1">The sequence shown here is derived from an EMBL/GenBank/DDBJ whole genome shotgun (WGS) entry which is preliminary data.</text>
</comment>
<proteinExistence type="predicted"/>